<evidence type="ECO:0000313" key="3">
    <source>
        <dbReference type="Proteomes" id="UP000004625"/>
    </source>
</evidence>
<keyword evidence="3" id="KW-1185">Reference proteome</keyword>
<dbReference type="Proteomes" id="UP000004625">
    <property type="component" value="Unassembled WGS sequence"/>
</dbReference>
<dbReference type="AlphaFoldDB" id="G9ZN41"/>
<dbReference type="RefSeq" id="WP_008212022.1">
    <property type="nucleotide sequence ID" value="NZ_JH414945.1"/>
</dbReference>
<feature type="signal peptide" evidence="1">
    <location>
        <begin position="1"/>
        <end position="21"/>
    </location>
</feature>
<feature type="chain" id="PRO_5039352765" evidence="1">
    <location>
        <begin position="22"/>
        <end position="220"/>
    </location>
</feature>
<organism evidence="2 3">
    <name type="scientific">Lentilactobacillus parafarraginis F0439</name>
    <dbReference type="NCBI Taxonomy" id="797515"/>
    <lineage>
        <taxon>Bacteria</taxon>
        <taxon>Bacillati</taxon>
        <taxon>Bacillota</taxon>
        <taxon>Bacilli</taxon>
        <taxon>Lactobacillales</taxon>
        <taxon>Lactobacillaceae</taxon>
        <taxon>Lentilactobacillus</taxon>
    </lineage>
</organism>
<sequence>MTFKKRFINSFIAVAGTTALAFGGYTLANNTVFHANTGISSAKQTPAPQSLTVAGTKLTASITNSDPKDYRLDYNDANNTRQATFEMQTFADAQSATDSLNYVGNPDGTKDKLKDGKAAISQGTLGHVYTHWNQGSWSITTVTPSEAAGGQNPTQFASQVASQLSQFPLPNQNVTHGAIVLYANNNSEMANTVKWQENTRVYEVTSDQSNVAIQLSHQAN</sequence>
<dbReference type="EMBL" id="AGEY01000048">
    <property type="protein sequence ID" value="EHL99137.1"/>
    <property type="molecule type" value="Genomic_DNA"/>
</dbReference>
<protein>
    <submittedName>
        <fullName evidence="2">Uncharacterized protein</fullName>
    </submittedName>
</protein>
<accession>G9ZN41</accession>
<keyword evidence="1" id="KW-0732">Signal</keyword>
<evidence type="ECO:0000313" key="2">
    <source>
        <dbReference type="EMBL" id="EHL99137.1"/>
    </source>
</evidence>
<comment type="caution">
    <text evidence="2">The sequence shown here is derived from an EMBL/GenBank/DDBJ whole genome shotgun (WGS) entry which is preliminary data.</text>
</comment>
<evidence type="ECO:0000256" key="1">
    <source>
        <dbReference type="SAM" id="SignalP"/>
    </source>
</evidence>
<proteinExistence type="predicted"/>
<reference evidence="2 3" key="1">
    <citation type="submission" date="2011-09" db="EMBL/GenBank/DDBJ databases">
        <authorList>
            <person name="Weinstock G."/>
            <person name="Sodergren E."/>
            <person name="Clifton S."/>
            <person name="Fulton L."/>
            <person name="Fulton B."/>
            <person name="Courtney L."/>
            <person name="Fronick C."/>
            <person name="Harrison M."/>
            <person name="Strong C."/>
            <person name="Farmer C."/>
            <person name="Delahaunty K."/>
            <person name="Markovic C."/>
            <person name="Hall O."/>
            <person name="Minx P."/>
            <person name="Tomlinson C."/>
            <person name="Mitreva M."/>
            <person name="Hou S."/>
            <person name="Chen J."/>
            <person name="Wollam A."/>
            <person name="Pepin K.H."/>
            <person name="Johnson M."/>
            <person name="Bhonagiri V."/>
            <person name="Zhang X."/>
            <person name="Suruliraj S."/>
            <person name="Warren W."/>
            <person name="Chinwalla A."/>
            <person name="Mardis E.R."/>
            <person name="Wilson R.K."/>
        </authorList>
    </citation>
    <scope>NUCLEOTIDE SEQUENCE [LARGE SCALE GENOMIC DNA]</scope>
    <source>
        <strain evidence="2 3">F0439</strain>
    </source>
</reference>
<dbReference type="STRING" id="797515.HMPREF9103_01142"/>
<dbReference type="eggNOG" id="ENOG5030PJI">
    <property type="taxonomic scope" value="Bacteria"/>
</dbReference>
<gene>
    <name evidence="2" type="ORF">HMPREF9103_01142</name>
</gene>
<dbReference type="HOGENOM" id="CLU_1249326_0_0_9"/>
<name>G9ZN41_9LACO</name>
<dbReference type="PATRIC" id="fig|797515.3.peg.1064"/>